<accession>A0A266Q9T8</accession>
<protein>
    <submittedName>
        <fullName evidence="2">Uncharacterized protein</fullName>
    </submittedName>
</protein>
<reference evidence="3" key="1">
    <citation type="submission" date="2017-05" db="EMBL/GenBank/DDBJ databases">
        <authorList>
            <person name="Barney B.M."/>
        </authorList>
    </citation>
    <scope>NUCLEOTIDE SEQUENCE [LARGE SCALE GENOMIC DNA]</scope>
    <source>
        <strain evidence="3">PSBB022</strain>
    </source>
</reference>
<dbReference type="SUPFAM" id="SSF49503">
    <property type="entry name" value="Cupredoxins"/>
    <property type="match status" value="1"/>
</dbReference>
<dbReference type="InterPro" id="IPR008972">
    <property type="entry name" value="Cupredoxin"/>
</dbReference>
<feature type="chain" id="PRO_5013283655" evidence="1">
    <location>
        <begin position="32"/>
        <end position="133"/>
    </location>
</feature>
<organism evidence="2 3">
    <name type="scientific">Cellvibrio mixtus</name>
    <dbReference type="NCBI Taxonomy" id="39650"/>
    <lineage>
        <taxon>Bacteria</taxon>
        <taxon>Pseudomonadati</taxon>
        <taxon>Pseudomonadota</taxon>
        <taxon>Gammaproteobacteria</taxon>
        <taxon>Cellvibrionales</taxon>
        <taxon>Cellvibrionaceae</taxon>
        <taxon>Cellvibrio</taxon>
    </lineage>
</organism>
<dbReference type="Proteomes" id="UP000216101">
    <property type="component" value="Unassembled WGS sequence"/>
</dbReference>
<evidence type="ECO:0000313" key="3">
    <source>
        <dbReference type="Proteomes" id="UP000216101"/>
    </source>
</evidence>
<keyword evidence="1" id="KW-0732">Signal</keyword>
<name>A0A266Q9T8_9GAMM</name>
<feature type="signal peptide" evidence="1">
    <location>
        <begin position="1"/>
        <end position="31"/>
    </location>
</feature>
<dbReference type="EMBL" id="NHNI01000001">
    <property type="protein sequence ID" value="OZY86663.1"/>
    <property type="molecule type" value="Genomic_DNA"/>
</dbReference>
<dbReference type="AlphaFoldDB" id="A0A266Q9T8"/>
<proteinExistence type="predicted"/>
<evidence type="ECO:0000313" key="2">
    <source>
        <dbReference type="EMBL" id="OZY86663.1"/>
    </source>
</evidence>
<sequence>MSVRFLRKKNTLPGRLGAAVLAASCAVGAFAADAWQQQAVPMVGVQNYFMERCLQFGAGEKVEFSFTSQHPVNFDVHYHPDNAIVFVLKKENTKELSDSFISKAVDHYCFTWANPVDVGSDWDIQLKYRVIAQ</sequence>
<comment type="caution">
    <text evidence="2">The sequence shown here is derived from an EMBL/GenBank/DDBJ whole genome shotgun (WGS) entry which is preliminary data.</text>
</comment>
<evidence type="ECO:0000256" key="1">
    <source>
        <dbReference type="SAM" id="SignalP"/>
    </source>
</evidence>
<dbReference type="RefSeq" id="WP_094984282.1">
    <property type="nucleotide sequence ID" value="NZ_NHNI01000001.1"/>
</dbReference>
<keyword evidence="3" id="KW-1185">Reference proteome</keyword>
<gene>
    <name evidence="2" type="ORF">CBP51_06510</name>
</gene>